<dbReference type="PANTHER" id="PTHR11959:SF7">
    <property type="entry name" value="PHYTOENE DESATURATION 1"/>
    <property type="match status" value="1"/>
</dbReference>
<proteinExistence type="inferred from homology"/>
<feature type="region of interest" description="Disordered" evidence="9">
    <location>
        <begin position="801"/>
        <end position="847"/>
    </location>
</feature>
<feature type="domain" description="VOC" evidence="12">
    <location>
        <begin position="249"/>
        <end position="410"/>
    </location>
</feature>
<dbReference type="GO" id="GO:0003868">
    <property type="term" value="F:4-hydroxyphenylpyruvate dioxygenase activity"/>
    <property type="evidence" value="ECO:0007669"/>
    <property type="project" value="InterPro"/>
</dbReference>
<evidence type="ECO:0000256" key="6">
    <source>
        <dbReference type="ARBA" id="ARBA00022833"/>
    </source>
</evidence>
<evidence type="ECO:0000256" key="9">
    <source>
        <dbReference type="SAM" id="MobiDB-lite"/>
    </source>
</evidence>
<dbReference type="InterPro" id="IPR004330">
    <property type="entry name" value="FAR1_DNA_bnd_dom"/>
</dbReference>
<dbReference type="InterPro" id="IPR007527">
    <property type="entry name" value="Znf_SWIM"/>
</dbReference>
<comment type="caution">
    <text evidence="13">The sequence shown here is derived from an EMBL/GenBank/DDBJ whole genome shotgun (WGS) entry which is preliminary data.</text>
</comment>
<feature type="domain" description="SWIM-type" evidence="11">
    <location>
        <begin position="668"/>
        <end position="704"/>
    </location>
</feature>
<keyword evidence="4" id="KW-0677">Repeat</keyword>
<dbReference type="PROSITE" id="PS50158">
    <property type="entry name" value="ZF_CCHC"/>
    <property type="match status" value="1"/>
</dbReference>
<dbReference type="SMART" id="SM00575">
    <property type="entry name" value="ZnF_PMZ"/>
    <property type="match status" value="1"/>
</dbReference>
<dbReference type="InterPro" id="IPR041735">
    <property type="entry name" value="4OHPhenylPyrv_dOase_C"/>
</dbReference>
<protein>
    <recommendedName>
        <fullName evidence="15">4-hydroxyphenylpyruvate dioxygenase</fullName>
    </recommendedName>
</protein>
<dbReference type="InterPro" id="IPR001878">
    <property type="entry name" value="Znf_CCHC"/>
</dbReference>
<dbReference type="InterPro" id="IPR041736">
    <property type="entry name" value="4OHPhenylPyrv_dOase_N"/>
</dbReference>
<reference evidence="13" key="1">
    <citation type="submission" date="2023-07" db="EMBL/GenBank/DDBJ databases">
        <title>A chromosome-level genome assembly of Lolium multiflorum.</title>
        <authorList>
            <person name="Chen Y."/>
            <person name="Copetti D."/>
            <person name="Kolliker R."/>
            <person name="Studer B."/>
        </authorList>
    </citation>
    <scope>NUCLEOTIDE SEQUENCE</scope>
    <source>
        <strain evidence="13">02402/16</strain>
        <tissue evidence="13">Leaf</tissue>
    </source>
</reference>
<dbReference type="SUPFAM" id="SSF57756">
    <property type="entry name" value="Retrovirus zinc finger-like domains"/>
    <property type="match status" value="1"/>
</dbReference>
<sequence length="886" mass="98021">MTTGHAQLVVHANRPSSKLCTIRTRCTLRPRHANTVHRPIPTLRKTNTVYPTATFAVAGSEGDGFPSTDRFDVLDFHHVEFWCADAASAAGRFSFGLGVPLAAQSVITTGNSVHASHVLRSRKGSLTFLFSAPYARHCTAAAAAAATATVPSFSADGARRFTSDYGLAVRALAVRVADAAEAFWASVNAGARPAFAPAELSHGFVLAEVELFGDTVLRFVSYPDGTEVSFLPGFEDVASSGSPDFGLTRFDHIAGAVPDLASLASYVAGFTGFHEFSNFTGHKVGTGESALNGVVLANNADTVLLTLLEPVRGTKRRSQVQTFLDYHGGPGVQHLAMASDDLLGTLREIRARSSLGGFELLPPPPPSYYDGLRQLAGDVLSEEQIKECQELGVLVDRDDHGGVVLQVFTKAAVDRPTLLLEFIQRIPCVESQLEYKSGGYGGFAKGNVYHIFKSIEDYEKSIDTPAPDVQMGNEDHSSLPVEDEGECLRPLCPQVGMVFNTVDDAQMFYNGYAEKLGFGSRIGCSKRSQKKGCDHLIRRDFECAHARKANVSQSGGEGGLDPEVFDAMEQATEATSETHNFGSKTEIAKRKRNKIKRHDCKARMSVGLRKEKWEVTIFIEEHTHPMMSREEWTRELMEMTTAYSIYPIVGDGMQYELHRNDPRAKKIWKVIFDPEENSYMCTCNRFNVNGMLCHHILKVMVHTNVQEIPEKYLLHRWSVAATFSEARCDREFTGYDIIPDTNTLRYNALCKIMNKLAAKACFGSGSYKIVEGGVTHLTALVDNFRLSGGLMEGETADDLEEANNNLQNPPRSAKKGRPAEKEKRRKPAVEIRQEEAKKNATKRKKYACSKCREDGHIRRHCPYDALERKENAEREERLRRETELTL</sequence>
<organism evidence="13 14">
    <name type="scientific">Lolium multiflorum</name>
    <name type="common">Italian ryegrass</name>
    <name type="synonym">Lolium perenne subsp. multiflorum</name>
    <dbReference type="NCBI Taxonomy" id="4521"/>
    <lineage>
        <taxon>Eukaryota</taxon>
        <taxon>Viridiplantae</taxon>
        <taxon>Streptophyta</taxon>
        <taxon>Embryophyta</taxon>
        <taxon>Tracheophyta</taxon>
        <taxon>Spermatophyta</taxon>
        <taxon>Magnoliopsida</taxon>
        <taxon>Liliopsida</taxon>
        <taxon>Poales</taxon>
        <taxon>Poaceae</taxon>
        <taxon>BOP clade</taxon>
        <taxon>Pooideae</taxon>
        <taxon>Poodae</taxon>
        <taxon>Poeae</taxon>
        <taxon>Poeae Chloroplast Group 2 (Poeae type)</taxon>
        <taxon>Loliodinae</taxon>
        <taxon>Loliinae</taxon>
        <taxon>Lolium</taxon>
    </lineage>
</organism>
<evidence type="ECO:0000256" key="3">
    <source>
        <dbReference type="ARBA" id="ARBA00022723"/>
    </source>
</evidence>
<dbReference type="InterPro" id="IPR036875">
    <property type="entry name" value="Znf_CCHC_sf"/>
</dbReference>
<dbReference type="CDD" id="cd07250">
    <property type="entry name" value="HPPD_C_like"/>
    <property type="match status" value="1"/>
</dbReference>
<dbReference type="InterPro" id="IPR029068">
    <property type="entry name" value="Glyas_Bleomycin-R_OHBP_Dase"/>
</dbReference>
<evidence type="ECO:0000256" key="4">
    <source>
        <dbReference type="ARBA" id="ARBA00022737"/>
    </source>
</evidence>
<evidence type="ECO:0000256" key="5">
    <source>
        <dbReference type="ARBA" id="ARBA00022771"/>
    </source>
</evidence>
<keyword evidence="5 8" id="KW-0863">Zinc-finger</keyword>
<evidence type="ECO:0000256" key="7">
    <source>
        <dbReference type="ARBA" id="ARBA00023004"/>
    </source>
</evidence>
<dbReference type="AlphaFoldDB" id="A0AAD8VG33"/>
<keyword evidence="6" id="KW-0862">Zinc</keyword>
<dbReference type="CDD" id="cd08342">
    <property type="entry name" value="HPPD_N_like"/>
    <property type="match status" value="1"/>
</dbReference>
<evidence type="ECO:0008006" key="15">
    <source>
        <dbReference type="Google" id="ProtNLM"/>
    </source>
</evidence>
<evidence type="ECO:0000256" key="8">
    <source>
        <dbReference type="PROSITE-ProRule" id="PRU00047"/>
    </source>
</evidence>
<dbReference type="NCBIfam" id="TIGR01263">
    <property type="entry name" value="4HPPD"/>
    <property type="match status" value="1"/>
</dbReference>
<evidence type="ECO:0000313" key="14">
    <source>
        <dbReference type="Proteomes" id="UP001231189"/>
    </source>
</evidence>
<comment type="similarity">
    <text evidence="2">Belongs to the 4HPPD family.</text>
</comment>
<gene>
    <name evidence="13" type="ORF">QYE76_028792</name>
</gene>
<dbReference type="InterPro" id="IPR005956">
    <property type="entry name" value="4OHPhenylPyrv_dOase"/>
</dbReference>
<dbReference type="InterPro" id="IPR037523">
    <property type="entry name" value="VOC_core"/>
</dbReference>
<keyword evidence="7" id="KW-0408">Iron</keyword>
<accession>A0AAD8VG33</accession>
<dbReference type="SUPFAM" id="SSF54593">
    <property type="entry name" value="Glyoxalase/Bleomycin resistance protein/Dihydroxybiphenyl dioxygenase"/>
    <property type="match status" value="1"/>
</dbReference>
<name>A0AAD8VG33_LOLMU</name>
<evidence type="ECO:0000313" key="13">
    <source>
        <dbReference type="EMBL" id="KAK1605119.1"/>
    </source>
</evidence>
<evidence type="ECO:0000256" key="1">
    <source>
        <dbReference type="ARBA" id="ARBA00001962"/>
    </source>
</evidence>
<dbReference type="EMBL" id="JAUUTY010000007">
    <property type="protein sequence ID" value="KAK1605119.1"/>
    <property type="molecule type" value="Genomic_DNA"/>
</dbReference>
<dbReference type="GO" id="GO:0008270">
    <property type="term" value="F:zinc ion binding"/>
    <property type="evidence" value="ECO:0007669"/>
    <property type="project" value="UniProtKB-KW"/>
</dbReference>
<dbReference type="PROSITE" id="PS51819">
    <property type="entry name" value="VOC"/>
    <property type="match status" value="2"/>
</dbReference>
<dbReference type="FunFam" id="3.10.180.10:FF:000013">
    <property type="entry name" value="4-hydroxyphenylpyruvate dioxygenase"/>
    <property type="match status" value="1"/>
</dbReference>
<feature type="domain" description="VOC" evidence="12">
    <location>
        <begin position="75"/>
        <end position="233"/>
    </location>
</feature>
<dbReference type="PANTHER" id="PTHR11959">
    <property type="entry name" value="4-HYDROXYPHENYLPYRUVATE DIOXYGENASE"/>
    <property type="match status" value="1"/>
</dbReference>
<evidence type="ECO:0000259" key="10">
    <source>
        <dbReference type="PROSITE" id="PS50158"/>
    </source>
</evidence>
<dbReference type="Pfam" id="PF03101">
    <property type="entry name" value="FAR1"/>
    <property type="match status" value="1"/>
</dbReference>
<dbReference type="Gene3D" id="3.10.180.10">
    <property type="entry name" value="2,3-Dihydroxybiphenyl 1,2-Dioxygenase, domain 1"/>
    <property type="match status" value="2"/>
</dbReference>
<evidence type="ECO:0000256" key="2">
    <source>
        <dbReference type="ARBA" id="ARBA00005877"/>
    </source>
</evidence>
<feature type="domain" description="CCHC-type" evidence="10">
    <location>
        <begin position="848"/>
        <end position="862"/>
    </location>
</feature>
<keyword evidence="14" id="KW-1185">Reference proteome</keyword>
<dbReference type="GO" id="GO:0003676">
    <property type="term" value="F:nucleic acid binding"/>
    <property type="evidence" value="ECO:0007669"/>
    <property type="project" value="InterPro"/>
</dbReference>
<dbReference type="PROSITE" id="PS50966">
    <property type="entry name" value="ZF_SWIM"/>
    <property type="match status" value="1"/>
</dbReference>
<dbReference type="InterPro" id="IPR006564">
    <property type="entry name" value="Znf_PMZ"/>
</dbReference>
<comment type="cofactor">
    <cofactor evidence="1">
        <name>Fe cation</name>
        <dbReference type="ChEBI" id="CHEBI:24875"/>
    </cofactor>
</comment>
<evidence type="ECO:0000259" key="12">
    <source>
        <dbReference type="PROSITE" id="PS51819"/>
    </source>
</evidence>
<evidence type="ECO:0000259" key="11">
    <source>
        <dbReference type="PROSITE" id="PS50966"/>
    </source>
</evidence>
<dbReference type="Proteomes" id="UP001231189">
    <property type="component" value="Unassembled WGS sequence"/>
</dbReference>
<dbReference type="GO" id="GO:0006572">
    <property type="term" value="P:L-tyrosine catabolic process"/>
    <property type="evidence" value="ECO:0007669"/>
    <property type="project" value="TreeGrafter"/>
</dbReference>
<feature type="compositionally biased region" description="Basic and acidic residues" evidence="9">
    <location>
        <begin position="817"/>
        <end position="838"/>
    </location>
</feature>
<keyword evidence="3" id="KW-0479">Metal-binding</keyword>